<dbReference type="Pfam" id="PF11017">
    <property type="entry name" value="DUF2855"/>
    <property type="match status" value="1"/>
</dbReference>
<proteinExistence type="predicted"/>
<sequence length="402" mass="44263">MKVHVVSKVDNNLHAVTRIDQSSHEQNILLGSSVRVQPLLITLSSNNLSYARGGNLLHWWDTYPVPAELPQPYNDQKSWGIVPAWGYGVVVESTTNITPGTILWGFWPTASMTVTLKLEPCEPRGFWSELSSLIDKDTLKRLSWISVFRPTWQTGYLLSRHTFTSNPTVRPPTHPLGINLPWTETDADISAAVVVSLAASSKTARSFAYHLLRRNAVKEGPVGLLQVSRRPELLESVPGKLGTDIPAKSMGYDQVGDSVEWIGELRPKKVVVVDFGGRGGALAQLIEGIRGHSVLTEVKTSIIQVYSADEITANRDSMKTMGKVQFNTSAVRDAIITHTTAKNFYDQAQILWDDWISVSHDIMPDVQLMVGHGVVGHEGIETGWSKLCQGMVGAGEGLVYIM</sequence>
<comment type="caution">
    <text evidence="1">The sequence shown here is derived from an EMBL/GenBank/DDBJ whole genome shotgun (WGS) entry which is preliminary data.</text>
</comment>
<dbReference type="AlphaFoldDB" id="A0A9X0B5F4"/>
<accession>A0A9X0B5F4</accession>
<dbReference type="RefSeq" id="XP_056486647.1">
    <property type="nucleotide sequence ID" value="XM_056636027.1"/>
</dbReference>
<keyword evidence="2" id="KW-1185">Reference proteome</keyword>
<evidence type="ECO:0000313" key="1">
    <source>
        <dbReference type="EMBL" id="KAJ5388849.1"/>
    </source>
</evidence>
<dbReference type="InterPro" id="IPR021276">
    <property type="entry name" value="DUF2855"/>
</dbReference>
<dbReference type="OrthoDB" id="192702at2759"/>
<dbReference type="EMBL" id="JAPZBU010000009">
    <property type="protein sequence ID" value="KAJ5388849.1"/>
    <property type="molecule type" value="Genomic_DNA"/>
</dbReference>
<dbReference type="Proteomes" id="UP001147747">
    <property type="component" value="Unassembled WGS sequence"/>
</dbReference>
<organism evidence="1 2">
    <name type="scientific">Penicillium cosmopolitanum</name>
    <dbReference type="NCBI Taxonomy" id="1131564"/>
    <lineage>
        <taxon>Eukaryota</taxon>
        <taxon>Fungi</taxon>
        <taxon>Dikarya</taxon>
        <taxon>Ascomycota</taxon>
        <taxon>Pezizomycotina</taxon>
        <taxon>Eurotiomycetes</taxon>
        <taxon>Eurotiomycetidae</taxon>
        <taxon>Eurotiales</taxon>
        <taxon>Aspergillaceae</taxon>
        <taxon>Penicillium</taxon>
    </lineage>
</organism>
<gene>
    <name evidence="1" type="ORF">N7509_011390</name>
</gene>
<dbReference type="GeneID" id="81375007"/>
<reference evidence="1" key="2">
    <citation type="journal article" date="2023" name="IMA Fungus">
        <title>Comparative genomic study of the Penicillium genus elucidates a diverse pangenome and 15 lateral gene transfer events.</title>
        <authorList>
            <person name="Petersen C."/>
            <person name="Sorensen T."/>
            <person name="Nielsen M.R."/>
            <person name="Sondergaard T.E."/>
            <person name="Sorensen J.L."/>
            <person name="Fitzpatrick D.A."/>
            <person name="Frisvad J.C."/>
            <person name="Nielsen K.L."/>
        </authorList>
    </citation>
    <scope>NUCLEOTIDE SEQUENCE</scope>
    <source>
        <strain evidence="1">IBT 29677</strain>
    </source>
</reference>
<evidence type="ECO:0000313" key="2">
    <source>
        <dbReference type="Proteomes" id="UP001147747"/>
    </source>
</evidence>
<name>A0A9X0B5F4_9EURO</name>
<reference evidence="1" key="1">
    <citation type="submission" date="2022-12" db="EMBL/GenBank/DDBJ databases">
        <authorList>
            <person name="Petersen C."/>
        </authorList>
    </citation>
    <scope>NUCLEOTIDE SEQUENCE</scope>
    <source>
        <strain evidence="1">IBT 29677</strain>
    </source>
</reference>
<protein>
    <submittedName>
        <fullName evidence="1">Uncharacterized protein</fullName>
    </submittedName>
</protein>